<dbReference type="GO" id="GO:0046872">
    <property type="term" value="F:metal ion binding"/>
    <property type="evidence" value="ECO:0007669"/>
    <property type="project" value="UniProtKB-KW"/>
</dbReference>
<dbReference type="InterPro" id="IPR036663">
    <property type="entry name" value="Fumarylacetoacetase_C_sf"/>
</dbReference>
<dbReference type="PANTHER" id="PTHR42796">
    <property type="entry name" value="FUMARYLACETOACETATE HYDROLASE DOMAIN-CONTAINING PROTEIN 2A-RELATED"/>
    <property type="match status" value="1"/>
</dbReference>
<dbReference type="PANTHER" id="PTHR42796:SF4">
    <property type="entry name" value="FUMARYLACETOACETATE HYDROLASE DOMAIN-CONTAINING PROTEIN 2A"/>
    <property type="match status" value="1"/>
</dbReference>
<evidence type="ECO:0000259" key="3">
    <source>
        <dbReference type="Pfam" id="PF01557"/>
    </source>
</evidence>
<comment type="similarity">
    <text evidence="1">Belongs to the FAH family.</text>
</comment>
<reference evidence="4 5" key="1">
    <citation type="submission" date="2018-03" db="EMBL/GenBank/DDBJ databases">
        <title>Bacteriophage NCPPB3778 and a type I-E CRISPR drive the evolution of the US Biological Select Agent, Rathayibacter toxicus.</title>
        <authorList>
            <person name="Davis E.W.II."/>
            <person name="Tabima J.F."/>
            <person name="Weisberg A.J."/>
            <person name="Dantas Lopes L."/>
            <person name="Wiseman M.S."/>
            <person name="Wiseman M.S."/>
            <person name="Pupko T."/>
            <person name="Belcher M.S."/>
            <person name="Sechler A.J."/>
            <person name="Tancos M.A."/>
            <person name="Schroeder B.K."/>
            <person name="Murray T.D."/>
            <person name="Luster D.G."/>
            <person name="Schneider W.L."/>
            <person name="Rogers E."/>
            <person name="Andreote F.D."/>
            <person name="Grunwald N.J."/>
            <person name="Putnam M.L."/>
            <person name="Chang J.H."/>
        </authorList>
    </citation>
    <scope>NUCLEOTIDE SEQUENCE [LARGE SCALE GENOMIC DNA]</scope>
    <source>
        <strain evidence="4 5">DSM 15933</strain>
    </source>
</reference>
<dbReference type="AlphaFoldDB" id="A0A2T4UQQ9"/>
<comment type="caution">
    <text evidence="4">The sequence shown here is derived from an EMBL/GenBank/DDBJ whole genome shotgun (WGS) entry which is preliminary data.</text>
</comment>
<gene>
    <name evidence="4" type="ORF">C1I63_02660</name>
</gene>
<dbReference type="Gene3D" id="3.90.850.10">
    <property type="entry name" value="Fumarylacetoacetase-like, C-terminal domain"/>
    <property type="match status" value="1"/>
</dbReference>
<dbReference type="Pfam" id="PF01557">
    <property type="entry name" value="FAA_hydrolase"/>
    <property type="match status" value="1"/>
</dbReference>
<sequence>MRLLRYSSPDGDRTGVVVDGDRVLDLGALPVSGLLADDALLADARERAGTASGDDLPRLDSLRLLPPVVPGKILCIGYNYRGHVPSGGEDRPVPTTPDVFVKTPNTLSAPGDPVTLPATASDVDYEGEIALVIGRAGRDIPLEEAAAHIGGYSLMNDVSERTWQGRSSQWTLGKCSDGFAPLGPWLVTPDDVPDPQDLRVEVEREGRITVSQSTADLVFTMAALVHHLSEGLTLEPGDVISTGSPQKLPDALAAHRPLADGDSVTVRVDGLGSLTTLFRKAGR</sequence>
<evidence type="ECO:0000313" key="4">
    <source>
        <dbReference type="EMBL" id="PTL71853.1"/>
    </source>
</evidence>
<dbReference type="InterPro" id="IPR011234">
    <property type="entry name" value="Fumarylacetoacetase-like_C"/>
</dbReference>
<dbReference type="GO" id="GO:0003824">
    <property type="term" value="F:catalytic activity"/>
    <property type="evidence" value="ECO:0007669"/>
    <property type="project" value="InterPro"/>
</dbReference>
<evidence type="ECO:0000256" key="2">
    <source>
        <dbReference type="ARBA" id="ARBA00022723"/>
    </source>
</evidence>
<dbReference type="GO" id="GO:0044281">
    <property type="term" value="P:small molecule metabolic process"/>
    <property type="evidence" value="ECO:0007669"/>
    <property type="project" value="UniProtKB-ARBA"/>
</dbReference>
<evidence type="ECO:0000256" key="1">
    <source>
        <dbReference type="ARBA" id="ARBA00010211"/>
    </source>
</evidence>
<name>A0A2T4UQQ9_9MICO</name>
<accession>A0A2T4UQQ9</accession>
<dbReference type="SUPFAM" id="SSF56529">
    <property type="entry name" value="FAH"/>
    <property type="match status" value="1"/>
</dbReference>
<feature type="domain" description="Fumarylacetoacetase-like C-terminal" evidence="3">
    <location>
        <begin position="72"/>
        <end position="276"/>
    </location>
</feature>
<dbReference type="EMBL" id="PZPL01000001">
    <property type="protein sequence ID" value="PTL71853.1"/>
    <property type="molecule type" value="Genomic_DNA"/>
</dbReference>
<keyword evidence="5" id="KW-1185">Reference proteome</keyword>
<dbReference type="Proteomes" id="UP000241085">
    <property type="component" value="Unassembled WGS sequence"/>
</dbReference>
<dbReference type="RefSeq" id="WP_107573667.1">
    <property type="nucleotide sequence ID" value="NZ_PZPL01000001.1"/>
</dbReference>
<proteinExistence type="inferred from homology"/>
<keyword evidence="2" id="KW-0479">Metal-binding</keyword>
<protein>
    <submittedName>
        <fullName evidence="4">2-keto-4-pentenoate hydratase</fullName>
    </submittedName>
</protein>
<dbReference type="InterPro" id="IPR051121">
    <property type="entry name" value="FAH"/>
</dbReference>
<organism evidence="4 5">
    <name type="scientific">Rathayibacter caricis DSM 15933</name>
    <dbReference type="NCBI Taxonomy" id="1328867"/>
    <lineage>
        <taxon>Bacteria</taxon>
        <taxon>Bacillati</taxon>
        <taxon>Actinomycetota</taxon>
        <taxon>Actinomycetes</taxon>
        <taxon>Micrococcales</taxon>
        <taxon>Microbacteriaceae</taxon>
        <taxon>Rathayibacter</taxon>
    </lineage>
</organism>
<evidence type="ECO:0000313" key="5">
    <source>
        <dbReference type="Proteomes" id="UP000241085"/>
    </source>
</evidence>